<dbReference type="GO" id="GO:0016052">
    <property type="term" value="P:carbohydrate catabolic process"/>
    <property type="evidence" value="ECO:0007669"/>
    <property type="project" value="TreeGrafter"/>
</dbReference>
<protein>
    <submittedName>
        <fullName evidence="5">Beta-glucosidase/6-phospho-beta-glucosidase/beta-galactosidase</fullName>
    </submittedName>
</protein>
<dbReference type="Proteomes" id="UP000247612">
    <property type="component" value="Unassembled WGS sequence"/>
</dbReference>
<dbReference type="AlphaFoldDB" id="A0A318KX03"/>
<dbReference type="GO" id="GO:0008422">
    <property type="term" value="F:beta-glucosidase activity"/>
    <property type="evidence" value="ECO:0007669"/>
    <property type="project" value="TreeGrafter"/>
</dbReference>
<dbReference type="SUPFAM" id="SSF51445">
    <property type="entry name" value="(Trans)glycosidases"/>
    <property type="match status" value="1"/>
</dbReference>
<dbReference type="InterPro" id="IPR001360">
    <property type="entry name" value="Glyco_hydro_1"/>
</dbReference>
<dbReference type="FunFam" id="3.20.20.80:FF:000004">
    <property type="entry name" value="Beta-glucosidase 6-phospho-beta-glucosidase"/>
    <property type="match status" value="1"/>
</dbReference>
<evidence type="ECO:0000256" key="4">
    <source>
        <dbReference type="RuleBase" id="RU003690"/>
    </source>
</evidence>
<evidence type="ECO:0000256" key="3">
    <source>
        <dbReference type="ARBA" id="ARBA00023295"/>
    </source>
</evidence>
<accession>A0A318KX03</accession>
<dbReference type="Pfam" id="PF00232">
    <property type="entry name" value="Glyco_hydro_1"/>
    <property type="match status" value="1"/>
</dbReference>
<keyword evidence="2" id="KW-0378">Hydrolase</keyword>
<dbReference type="InterPro" id="IPR033132">
    <property type="entry name" value="GH_1_N_CS"/>
</dbReference>
<gene>
    <name evidence="5" type="ORF">DES51_1093</name>
</gene>
<dbReference type="RefSeq" id="WP_022938948.1">
    <property type="nucleotide sequence ID" value="NZ_CABKRQ010000007.1"/>
</dbReference>
<dbReference type="Gene3D" id="3.20.20.80">
    <property type="entry name" value="Glycosidases"/>
    <property type="match status" value="1"/>
</dbReference>
<evidence type="ECO:0000313" key="6">
    <source>
        <dbReference type="Proteomes" id="UP000247612"/>
    </source>
</evidence>
<dbReference type="STRING" id="1034346.GCA_000313565_02664"/>
<dbReference type="PANTHER" id="PTHR10353:SF36">
    <property type="entry name" value="LP05116P"/>
    <property type="match status" value="1"/>
</dbReference>
<sequence length="463" mass="53295">MSEFLWGSATAAYQCEGAWNEDGKGLSMWDTYCHSERNEGGISGDVASDFYHRYEEDIRMLAKSGQNAFRFSLSWTRIIPDGVGAVNQKGIDFYLKVIETCRRYHVEPFVTIYHYDLPESLYQKGGWENRETAVAFAEYAAVCFEAFHDKINFWTTINEPDYESMCGYIVGNYPPHVHDVSRRSKALYHMLLGSAMAVKIFRDKQYNGQIGLVYTPSSVQIRVDNEAYRQVAENAELYYNTAVSDVIVKGWFPEKLIAKMQASGLNLDYVKAEDKAVFQAGIVDFLGVNSYNRVLVKPYTAGESTMFMNNKGKQNKTNHASSIIKGWFETDFDPKAKYNPWGSEIYPDTIYDMLKDIKQMYGDIPVYITESGIGTYDELNAEGKVDDDYRIEILEGWVDGLLRAKAEGCNVLGYFIWSTMDLYSWINGYEKRYGLVYVDYEHDCQRIPKKSYSWYQKKIKENL</sequence>
<name>A0A318KX03_9FIRM</name>
<comment type="similarity">
    <text evidence="1 4">Belongs to the glycosyl hydrolase 1 family.</text>
</comment>
<evidence type="ECO:0000313" key="5">
    <source>
        <dbReference type="EMBL" id="PXX77753.1"/>
    </source>
</evidence>
<dbReference type="PROSITE" id="PS00653">
    <property type="entry name" value="GLYCOSYL_HYDROL_F1_2"/>
    <property type="match status" value="1"/>
</dbReference>
<evidence type="ECO:0000256" key="1">
    <source>
        <dbReference type="ARBA" id="ARBA00010838"/>
    </source>
</evidence>
<dbReference type="PRINTS" id="PR00131">
    <property type="entry name" value="GLHYDRLASE1"/>
</dbReference>
<dbReference type="PANTHER" id="PTHR10353">
    <property type="entry name" value="GLYCOSYL HYDROLASE"/>
    <property type="match status" value="1"/>
</dbReference>
<dbReference type="InterPro" id="IPR017853">
    <property type="entry name" value="GH"/>
</dbReference>
<comment type="caution">
    <text evidence="5">The sequence shown here is derived from an EMBL/GenBank/DDBJ whole genome shotgun (WGS) entry which is preliminary data.</text>
</comment>
<organism evidence="5 6">
    <name type="scientific">Dielma fastidiosa</name>
    <dbReference type="NCBI Taxonomy" id="1034346"/>
    <lineage>
        <taxon>Bacteria</taxon>
        <taxon>Bacillati</taxon>
        <taxon>Bacillota</taxon>
        <taxon>Erysipelotrichia</taxon>
        <taxon>Erysipelotrichales</taxon>
        <taxon>Erysipelotrichaceae</taxon>
        <taxon>Dielma</taxon>
    </lineage>
</organism>
<dbReference type="GO" id="GO:0005829">
    <property type="term" value="C:cytosol"/>
    <property type="evidence" value="ECO:0007669"/>
    <property type="project" value="TreeGrafter"/>
</dbReference>
<evidence type="ECO:0000256" key="2">
    <source>
        <dbReference type="ARBA" id="ARBA00022801"/>
    </source>
</evidence>
<reference evidence="5 6" key="1">
    <citation type="submission" date="2018-05" db="EMBL/GenBank/DDBJ databases">
        <title>Genomic Encyclopedia of Type Strains, Phase IV (KMG-IV): sequencing the most valuable type-strain genomes for metagenomic binning, comparative biology and taxonomic classification.</title>
        <authorList>
            <person name="Goeker M."/>
        </authorList>
    </citation>
    <scope>NUCLEOTIDE SEQUENCE [LARGE SCALE GENOMIC DNA]</scope>
    <source>
        <strain evidence="5 6">JC118</strain>
    </source>
</reference>
<proteinExistence type="inferred from homology"/>
<keyword evidence="6" id="KW-1185">Reference proteome</keyword>
<dbReference type="EMBL" id="QJKH01000009">
    <property type="protein sequence ID" value="PXX77753.1"/>
    <property type="molecule type" value="Genomic_DNA"/>
</dbReference>
<dbReference type="OrthoDB" id="9765195at2"/>
<keyword evidence="3" id="KW-0326">Glycosidase</keyword>